<feature type="transmembrane region" description="Helical" evidence="12">
    <location>
        <begin position="144"/>
        <end position="164"/>
    </location>
</feature>
<evidence type="ECO:0000256" key="8">
    <source>
        <dbReference type="ARBA" id="ARBA00023133"/>
    </source>
</evidence>
<reference evidence="14" key="1">
    <citation type="submission" date="2017-04" db="EMBL/GenBank/DDBJ databases">
        <authorList>
            <person name="Varghese N."/>
            <person name="Submissions S."/>
        </authorList>
    </citation>
    <scope>NUCLEOTIDE SEQUENCE [LARGE SCALE GENOMIC DNA]</scope>
    <source>
        <strain evidence="14">DSM 12126</strain>
    </source>
</reference>
<evidence type="ECO:0000256" key="7">
    <source>
        <dbReference type="ARBA" id="ARBA00023004"/>
    </source>
</evidence>
<evidence type="ECO:0000256" key="1">
    <source>
        <dbReference type="ARBA" id="ARBA00004141"/>
    </source>
</evidence>
<proteinExistence type="predicted"/>
<accession>A0A1W2B3T0</accession>
<evidence type="ECO:0000256" key="10">
    <source>
        <dbReference type="ARBA" id="ARBA00023157"/>
    </source>
</evidence>
<dbReference type="GO" id="GO:0016491">
    <property type="term" value="F:oxidoreductase activity"/>
    <property type="evidence" value="ECO:0007669"/>
    <property type="project" value="UniProtKB-KW"/>
</dbReference>
<evidence type="ECO:0000313" key="14">
    <source>
        <dbReference type="Proteomes" id="UP000192756"/>
    </source>
</evidence>
<evidence type="ECO:0000256" key="3">
    <source>
        <dbReference type="ARBA" id="ARBA00022692"/>
    </source>
</evidence>
<feature type="transmembrane region" description="Helical" evidence="12">
    <location>
        <begin position="118"/>
        <end position="137"/>
    </location>
</feature>
<evidence type="ECO:0000256" key="5">
    <source>
        <dbReference type="ARBA" id="ARBA00022989"/>
    </source>
</evidence>
<dbReference type="Proteomes" id="UP000192756">
    <property type="component" value="Unassembled WGS sequence"/>
</dbReference>
<feature type="transmembrane region" description="Helical" evidence="12">
    <location>
        <begin position="211"/>
        <end position="230"/>
    </location>
</feature>
<comment type="subcellular location">
    <subcellularLocation>
        <location evidence="1">Membrane</location>
        <topology evidence="1">Multi-pass membrane protein</topology>
    </subcellularLocation>
</comment>
<keyword evidence="9 12" id="KW-0472">Membrane</keyword>
<comment type="pathway">
    <text evidence="11">Porphyrin-containing compound metabolism.</text>
</comment>
<dbReference type="EMBL" id="FWXT01000001">
    <property type="protein sequence ID" value="SMC67038.1"/>
    <property type="molecule type" value="Genomic_DNA"/>
</dbReference>
<sequence length="354" mass="39575">MVPKSETRFIRLNLITIVVTLLLILAGGIVRSTGSGMGCPDWPKCFDQYIPPTSVTQLPPDYKEKYVAERVAKNERFAKTLDKMGKGHLADSIRHDESILVPETFNAAKTWTEYINRLMGATTGFLLLGLVVFSFTYKGKAKRIIVLSLLNLVVVGFQAWLGSIVVSTNLMPWIVTVHMLLALVILGILVYTYNYAQQLHKQETVIMGKLVWLKALILLSIVLSIIQIVLGTEVREAIDAISKQMLYNGRSTWVAKVGNIFSYHRDLAMLVLILNIVVYKIVKDKFSGKATALRVGSSIGIVLIIQIVTGLLLSNLALPPYAQAMHILFSTLLFSLQYYLYLLVYGTSTYNQRD</sequence>
<feature type="transmembrane region" description="Helical" evidence="12">
    <location>
        <begin position="324"/>
        <end position="344"/>
    </location>
</feature>
<feature type="transmembrane region" description="Helical" evidence="12">
    <location>
        <begin position="170"/>
        <end position="191"/>
    </location>
</feature>
<dbReference type="PANTHER" id="PTHR35457:SF1">
    <property type="entry name" value="HEME A SYNTHASE"/>
    <property type="match status" value="1"/>
</dbReference>
<keyword evidence="10" id="KW-1015">Disulfide bond</keyword>
<name>A0A1W2B3T0_9SPHI</name>
<keyword evidence="5 12" id="KW-1133">Transmembrane helix</keyword>
<evidence type="ECO:0000256" key="11">
    <source>
        <dbReference type="ARBA" id="ARBA00023444"/>
    </source>
</evidence>
<feature type="transmembrane region" description="Helical" evidence="12">
    <location>
        <begin position="263"/>
        <end position="282"/>
    </location>
</feature>
<dbReference type="GO" id="GO:0016020">
    <property type="term" value="C:membrane"/>
    <property type="evidence" value="ECO:0007669"/>
    <property type="project" value="UniProtKB-SubCell"/>
</dbReference>
<dbReference type="OrthoDB" id="1447144at2"/>
<keyword evidence="4" id="KW-0479">Metal-binding</keyword>
<evidence type="ECO:0000256" key="6">
    <source>
        <dbReference type="ARBA" id="ARBA00023002"/>
    </source>
</evidence>
<gene>
    <name evidence="13" type="ORF">SAMN04488524_1839</name>
</gene>
<dbReference type="GO" id="GO:0006784">
    <property type="term" value="P:heme A biosynthetic process"/>
    <property type="evidence" value="ECO:0007669"/>
    <property type="project" value="InterPro"/>
</dbReference>
<keyword evidence="6" id="KW-0560">Oxidoreductase</keyword>
<feature type="transmembrane region" description="Helical" evidence="12">
    <location>
        <begin position="12"/>
        <end position="30"/>
    </location>
</feature>
<dbReference type="AlphaFoldDB" id="A0A1W2B3T0"/>
<evidence type="ECO:0000256" key="4">
    <source>
        <dbReference type="ARBA" id="ARBA00022723"/>
    </source>
</evidence>
<feature type="transmembrane region" description="Helical" evidence="12">
    <location>
        <begin position="294"/>
        <end position="318"/>
    </location>
</feature>
<keyword evidence="14" id="KW-1185">Reference proteome</keyword>
<dbReference type="RefSeq" id="WP_084238027.1">
    <property type="nucleotide sequence ID" value="NZ_FWXT01000001.1"/>
</dbReference>
<dbReference type="STRING" id="151894.SAMN04488524_1839"/>
<dbReference type="Pfam" id="PF02628">
    <property type="entry name" value="COX15-CtaA"/>
    <property type="match status" value="2"/>
</dbReference>
<evidence type="ECO:0000256" key="2">
    <source>
        <dbReference type="ARBA" id="ARBA00022475"/>
    </source>
</evidence>
<dbReference type="InterPro" id="IPR003780">
    <property type="entry name" value="COX15/CtaA_fam"/>
</dbReference>
<protein>
    <submittedName>
        <fullName evidence="13">Cytochrome c oxidase assembly protein subunit 15</fullName>
    </submittedName>
</protein>
<keyword evidence="3 12" id="KW-0812">Transmembrane</keyword>
<keyword evidence="2" id="KW-1003">Cell membrane</keyword>
<dbReference type="InterPro" id="IPR050450">
    <property type="entry name" value="COX15/CtaA_HemeA_synthase"/>
</dbReference>
<evidence type="ECO:0000313" key="13">
    <source>
        <dbReference type="EMBL" id="SMC67038.1"/>
    </source>
</evidence>
<organism evidence="13 14">
    <name type="scientific">Pedobacter africanus</name>
    <dbReference type="NCBI Taxonomy" id="151894"/>
    <lineage>
        <taxon>Bacteria</taxon>
        <taxon>Pseudomonadati</taxon>
        <taxon>Bacteroidota</taxon>
        <taxon>Sphingobacteriia</taxon>
        <taxon>Sphingobacteriales</taxon>
        <taxon>Sphingobacteriaceae</taxon>
        <taxon>Pedobacter</taxon>
    </lineage>
</organism>
<dbReference type="PANTHER" id="PTHR35457">
    <property type="entry name" value="HEME A SYNTHASE"/>
    <property type="match status" value="1"/>
</dbReference>
<evidence type="ECO:0000256" key="12">
    <source>
        <dbReference type="SAM" id="Phobius"/>
    </source>
</evidence>
<keyword evidence="8" id="KW-0350">Heme biosynthesis</keyword>
<evidence type="ECO:0000256" key="9">
    <source>
        <dbReference type="ARBA" id="ARBA00023136"/>
    </source>
</evidence>
<keyword evidence="7" id="KW-0408">Iron</keyword>
<dbReference type="GO" id="GO:0046872">
    <property type="term" value="F:metal ion binding"/>
    <property type="evidence" value="ECO:0007669"/>
    <property type="project" value="UniProtKB-KW"/>
</dbReference>